<evidence type="ECO:0000256" key="1">
    <source>
        <dbReference type="ARBA" id="ARBA00004123"/>
    </source>
</evidence>
<evidence type="ECO:0000256" key="5">
    <source>
        <dbReference type="ARBA" id="ARBA00023054"/>
    </source>
</evidence>
<feature type="region of interest" description="Disordered" evidence="14">
    <location>
        <begin position="217"/>
        <end position="261"/>
    </location>
</feature>
<evidence type="ECO:0000256" key="12">
    <source>
        <dbReference type="ARBA" id="ARBA00035485"/>
    </source>
</evidence>
<dbReference type="GeneID" id="108563581"/>
<evidence type="ECO:0000256" key="2">
    <source>
        <dbReference type="ARBA" id="ARBA00004173"/>
    </source>
</evidence>
<protein>
    <recommendedName>
        <fullName evidence="11">Large ribosomal subunit protein mL64</fullName>
    </recommendedName>
    <alternativeName>
        <fullName evidence="10">39S ribosomal protein L59, mitochondrial</fullName>
    </alternativeName>
    <alternativeName>
        <fullName evidence="12">Growth arrest and DNA damage-inducible proteins-interacting protein 1</fullName>
    </alternativeName>
</protein>
<reference evidence="16" key="1">
    <citation type="submission" date="2025-08" db="UniProtKB">
        <authorList>
            <consortium name="RefSeq"/>
        </authorList>
    </citation>
    <scope>IDENTIFICATION</scope>
    <source>
        <tissue evidence="16">Whole Larva</tissue>
    </source>
</reference>
<organism evidence="15 16">
    <name type="scientific">Nicrophorus vespilloides</name>
    <name type="common">Boreal carrion beetle</name>
    <dbReference type="NCBI Taxonomy" id="110193"/>
    <lineage>
        <taxon>Eukaryota</taxon>
        <taxon>Metazoa</taxon>
        <taxon>Ecdysozoa</taxon>
        <taxon>Arthropoda</taxon>
        <taxon>Hexapoda</taxon>
        <taxon>Insecta</taxon>
        <taxon>Pterygota</taxon>
        <taxon>Neoptera</taxon>
        <taxon>Endopterygota</taxon>
        <taxon>Coleoptera</taxon>
        <taxon>Polyphaga</taxon>
        <taxon>Staphyliniformia</taxon>
        <taxon>Silphidae</taxon>
        <taxon>Nicrophorinae</taxon>
        <taxon>Nicrophorus</taxon>
    </lineage>
</organism>
<evidence type="ECO:0000256" key="7">
    <source>
        <dbReference type="ARBA" id="ARBA00023242"/>
    </source>
</evidence>
<evidence type="ECO:0000313" key="15">
    <source>
        <dbReference type="Proteomes" id="UP000695000"/>
    </source>
</evidence>
<evidence type="ECO:0000256" key="8">
    <source>
        <dbReference type="ARBA" id="ARBA00023274"/>
    </source>
</evidence>
<feature type="compositionally biased region" description="Basic and acidic residues" evidence="14">
    <location>
        <begin position="217"/>
        <end position="238"/>
    </location>
</feature>
<dbReference type="Proteomes" id="UP000695000">
    <property type="component" value="Unplaced"/>
</dbReference>
<evidence type="ECO:0000256" key="9">
    <source>
        <dbReference type="ARBA" id="ARBA00023306"/>
    </source>
</evidence>
<keyword evidence="5" id="KW-0175">Coiled coil</keyword>
<keyword evidence="8" id="KW-0687">Ribonucleoprotein</keyword>
<evidence type="ECO:0000256" key="10">
    <source>
        <dbReference type="ARBA" id="ARBA00030700"/>
    </source>
</evidence>
<evidence type="ECO:0000256" key="14">
    <source>
        <dbReference type="SAM" id="MobiDB-lite"/>
    </source>
</evidence>
<evidence type="ECO:0000256" key="4">
    <source>
        <dbReference type="ARBA" id="ARBA00022980"/>
    </source>
</evidence>
<evidence type="ECO:0000313" key="16">
    <source>
        <dbReference type="RefSeq" id="XP_017777788.1"/>
    </source>
</evidence>
<keyword evidence="4" id="KW-0689">Ribosomal protein</keyword>
<keyword evidence="7" id="KW-0539">Nucleus</keyword>
<feature type="compositionally biased region" description="Basic and acidic residues" evidence="14">
    <location>
        <begin position="246"/>
        <end position="261"/>
    </location>
</feature>
<dbReference type="InterPro" id="IPR043035">
    <property type="entry name" value="Ribosomal_mL64_sf"/>
</dbReference>
<comment type="subcellular location">
    <subcellularLocation>
        <location evidence="2">Mitochondrion</location>
    </subcellularLocation>
    <subcellularLocation>
        <location evidence="1">Nucleus</location>
    </subcellularLocation>
</comment>
<dbReference type="InterPro" id="IPR018472">
    <property type="entry name" value="Ribosomal_mL64"/>
</dbReference>
<comment type="similarity">
    <text evidence="3">Belongs to the mitochondrion-specific ribosomal protein mL64 family.</text>
</comment>
<dbReference type="Pfam" id="PF10147">
    <property type="entry name" value="CR6_interact"/>
    <property type="match status" value="1"/>
</dbReference>
<keyword evidence="15" id="KW-1185">Reference proteome</keyword>
<proteinExistence type="inferred from homology"/>
<accession>A0ABM1MT88</accession>
<dbReference type="RefSeq" id="XP_017777788.1">
    <property type="nucleotide sequence ID" value="XM_017922299.1"/>
</dbReference>
<dbReference type="Gene3D" id="6.10.280.120">
    <property type="entry name" value="Growth arrest and DNA-damage-inducible proteins-interacting protein 1"/>
    <property type="match status" value="1"/>
</dbReference>
<evidence type="ECO:0000256" key="3">
    <source>
        <dbReference type="ARBA" id="ARBA00005421"/>
    </source>
</evidence>
<dbReference type="PANTHER" id="PTHR31761:SF1">
    <property type="entry name" value="LARGE RIBOSOMAL SUBUNIT PROTEIN ML64"/>
    <property type="match status" value="1"/>
</dbReference>
<keyword evidence="6" id="KW-0496">Mitochondrion</keyword>
<dbReference type="PANTHER" id="PTHR31761">
    <property type="entry name" value="GROWTH ARREST AND DNA DAMAGE-INDUCIBLE PROTEINS-INTERACTING PROTEIN 1 GADD45GIP1"/>
    <property type="match status" value="1"/>
</dbReference>
<keyword evidence="9" id="KW-0131">Cell cycle</keyword>
<name>A0ABM1MT88_NICVS</name>
<evidence type="ECO:0000256" key="6">
    <source>
        <dbReference type="ARBA" id="ARBA00023128"/>
    </source>
</evidence>
<evidence type="ECO:0000256" key="11">
    <source>
        <dbReference type="ARBA" id="ARBA00035184"/>
    </source>
</evidence>
<comment type="function">
    <text evidence="13">Acts as a negative regulator of G1 to S cell cycle phase progression by inhibiting cyclin-dependent kinases. Inhibitory effects are additive with GADD45 proteins but also occur in the absence of GADD45 proteins. Acts as a repressor of the orphan nuclear receptor NR4A1 by inhibiting AB domain-mediated transcriptional activity. May be involved in the hormone-mediated regulation of NR4A1 transcriptional activity. May play a role in mitochondrial protein synthesis.</text>
</comment>
<evidence type="ECO:0000256" key="13">
    <source>
        <dbReference type="ARBA" id="ARBA00060144"/>
    </source>
</evidence>
<sequence>MFNNQLICRIFRSQRPLLIGRAQMNTLDIKEIEEQNALEIEGKDEETLLREAEIERKRNKSGLRPQHRNLVHDTVPYEQTTHWVHDTLKYQRKMFGRYGKDANFDPSLCWYTKKEMSAKLEFEKVAYPYNITELMEKVKLNKQERIDKIAKQQEDIAMKIQKLETWKQELKNKIEKKEADARNAKERKEKLIEEVRRHFGYTVDPRDEKFKEMLDKKEKEQKKAMKEAKKKAKEEKLIKTLTSKPGDSKKLTEEEQEAIKE</sequence>
<gene>
    <name evidence="16" type="primary">LOC108563581</name>
</gene>